<sequence length="95" mass="9453">MIGKRHLLLAVSLLASTPLSAAAQGTYTNGVRSGYAGTTTSSSSSSTATSTGSSAGTASSSIQSSRNLGTGQGRTEGAMGLSPQLQKEMGISRQQ</sequence>
<proteinExistence type="predicted"/>
<dbReference type="AlphaFoldDB" id="A0A7S9GYX6"/>
<dbReference type="KEGG" id="bcou:IC761_27950"/>
<feature type="signal peptide" evidence="2">
    <location>
        <begin position="1"/>
        <end position="21"/>
    </location>
</feature>
<protein>
    <submittedName>
        <fullName evidence="3">Uncharacterized protein</fullName>
    </submittedName>
</protein>
<keyword evidence="2" id="KW-0732">Signal</keyword>
<evidence type="ECO:0000256" key="2">
    <source>
        <dbReference type="SAM" id="SignalP"/>
    </source>
</evidence>
<evidence type="ECO:0000313" key="4">
    <source>
        <dbReference type="Proteomes" id="UP000594621"/>
    </source>
</evidence>
<evidence type="ECO:0000313" key="3">
    <source>
        <dbReference type="EMBL" id="QPF90301.1"/>
    </source>
</evidence>
<dbReference type="EMBL" id="CP061379">
    <property type="protein sequence ID" value="QPF90301.1"/>
    <property type="molecule type" value="Genomic_DNA"/>
</dbReference>
<accession>A0A7S9GYX6</accession>
<feature type="region of interest" description="Disordered" evidence="1">
    <location>
        <begin position="28"/>
        <end position="95"/>
    </location>
</feature>
<name>A0A7S9GYX6_9BRAD</name>
<organism evidence="3 4">
    <name type="scientific">Bradyrhizobium commune</name>
    <dbReference type="NCBI Taxonomy" id="83627"/>
    <lineage>
        <taxon>Bacteria</taxon>
        <taxon>Pseudomonadati</taxon>
        <taxon>Pseudomonadota</taxon>
        <taxon>Alphaproteobacteria</taxon>
        <taxon>Hyphomicrobiales</taxon>
        <taxon>Nitrobacteraceae</taxon>
        <taxon>Bradyrhizobium</taxon>
    </lineage>
</organism>
<evidence type="ECO:0000256" key="1">
    <source>
        <dbReference type="SAM" id="MobiDB-lite"/>
    </source>
</evidence>
<feature type="chain" id="PRO_5032756632" evidence="2">
    <location>
        <begin position="22"/>
        <end position="95"/>
    </location>
</feature>
<dbReference type="Proteomes" id="UP000594621">
    <property type="component" value="Chromosome"/>
</dbReference>
<feature type="compositionally biased region" description="Low complexity" evidence="1">
    <location>
        <begin position="33"/>
        <end position="61"/>
    </location>
</feature>
<dbReference type="RefSeq" id="WP_195799893.1">
    <property type="nucleotide sequence ID" value="NZ_CP061379.1"/>
</dbReference>
<gene>
    <name evidence="3" type="ORF">IC761_27950</name>
</gene>
<keyword evidence="4" id="KW-1185">Reference proteome</keyword>
<reference evidence="3 4" key="1">
    <citation type="submission" date="2020-09" db="EMBL/GenBank/DDBJ databases">
        <title>Complete genomes of bradyrhizobia occurring on native shrubby legumes in Australia.</title>
        <authorList>
            <person name="Lafay B."/>
        </authorList>
    </citation>
    <scope>NUCLEOTIDE SEQUENCE [LARGE SCALE GENOMIC DNA]</scope>
    <source>
        <strain evidence="3 4">BDV5040</strain>
    </source>
</reference>